<name>A0A096LX04_POEFO</name>
<dbReference type="GO" id="GO:0005516">
    <property type="term" value="F:calmodulin binding"/>
    <property type="evidence" value="ECO:0007669"/>
    <property type="project" value="UniProtKB-KW"/>
</dbReference>
<dbReference type="FunFam" id="2.60.40.10:FF:000228">
    <property type="entry name" value="obscurin isoform X4"/>
    <property type="match status" value="7"/>
</dbReference>
<comment type="similarity">
    <text evidence="4">Belongs to the protein kinase superfamily. CAMK Ser/Thr protein kinase family.</text>
</comment>
<feature type="domain" description="Ig-like" evidence="28">
    <location>
        <begin position="3180"/>
        <end position="3265"/>
    </location>
</feature>
<evidence type="ECO:0000256" key="3">
    <source>
        <dbReference type="ARBA" id="ARBA00004496"/>
    </source>
</evidence>
<dbReference type="GO" id="GO:0003007">
    <property type="term" value="P:heart morphogenesis"/>
    <property type="evidence" value="ECO:0007669"/>
    <property type="project" value="UniProtKB-ARBA"/>
</dbReference>
<dbReference type="FunFam" id="2.60.40.10:FF:000032">
    <property type="entry name" value="palladin isoform X1"/>
    <property type="match status" value="3"/>
</dbReference>
<feature type="compositionally biased region" description="Basic and acidic residues" evidence="24">
    <location>
        <begin position="5302"/>
        <end position="5320"/>
    </location>
</feature>
<dbReference type="SUPFAM" id="SSF48065">
    <property type="entry name" value="DBL homology domain (DH-domain)"/>
    <property type="match status" value="1"/>
</dbReference>
<dbReference type="CDD" id="cd12025">
    <property type="entry name" value="SH3_Obscurin_like"/>
    <property type="match status" value="1"/>
</dbReference>
<feature type="domain" description="Ig-like" evidence="28">
    <location>
        <begin position="5904"/>
        <end position="6000"/>
    </location>
</feature>
<feature type="domain" description="Ig-like" evidence="28">
    <location>
        <begin position="1443"/>
        <end position="1531"/>
    </location>
</feature>
<feature type="domain" description="Ig-like" evidence="28">
    <location>
        <begin position="327"/>
        <end position="410"/>
    </location>
</feature>
<feature type="domain" description="Ig-like" evidence="28">
    <location>
        <begin position="235"/>
        <end position="323"/>
    </location>
</feature>
<dbReference type="InterPro" id="IPR001849">
    <property type="entry name" value="PH_domain"/>
</dbReference>
<dbReference type="Gene3D" id="2.60.40.10">
    <property type="entry name" value="Immunoglobulins"/>
    <property type="match status" value="52"/>
</dbReference>
<feature type="domain" description="Ig-like" evidence="28">
    <location>
        <begin position="1915"/>
        <end position="1983"/>
    </location>
</feature>
<dbReference type="InterPro" id="IPR007110">
    <property type="entry name" value="Ig-like_dom"/>
</dbReference>
<feature type="domain" description="Ig-like" evidence="28">
    <location>
        <begin position="1355"/>
        <end position="1437"/>
    </location>
</feature>
<dbReference type="FunFam" id="2.60.40.10:FF:000523">
    <property type="entry name" value="obscurin isoform X4"/>
    <property type="match status" value="1"/>
</dbReference>
<dbReference type="PROSITE" id="PS50003">
    <property type="entry name" value="PH_DOMAIN"/>
    <property type="match status" value="1"/>
</dbReference>
<dbReference type="InterPro" id="IPR035899">
    <property type="entry name" value="DBL_dom_sf"/>
</dbReference>
<dbReference type="SUPFAM" id="SSF48726">
    <property type="entry name" value="Immunoglobulin"/>
    <property type="match status" value="48"/>
</dbReference>
<accession>A0A096LX04</accession>
<evidence type="ECO:0000256" key="18">
    <source>
        <dbReference type="ARBA" id="ARBA00023157"/>
    </source>
</evidence>
<dbReference type="SMART" id="SM00233">
    <property type="entry name" value="PH"/>
    <property type="match status" value="1"/>
</dbReference>
<dbReference type="SUPFAM" id="SSF50044">
    <property type="entry name" value="SH3-domain"/>
    <property type="match status" value="1"/>
</dbReference>
<feature type="domain" description="Ig-like" evidence="28">
    <location>
        <begin position="855"/>
        <end position="923"/>
    </location>
</feature>
<dbReference type="InterPro" id="IPR013106">
    <property type="entry name" value="Ig_V-set"/>
</dbReference>
<feature type="domain" description="Ig-like" evidence="28">
    <location>
        <begin position="2198"/>
        <end position="2281"/>
    </location>
</feature>
<feature type="domain" description="Ig-like" evidence="28">
    <location>
        <begin position="1284"/>
        <end position="1351"/>
    </location>
</feature>
<dbReference type="InterPro" id="IPR000048">
    <property type="entry name" value="IQ_motif_EF-hand-BS"/>
</dbReference>
<dbReference type="FunFam" id="2.60.40.10:FF:000502">
    <property type="entry name" value="obscurin-like protein 1 isoform X2"/>
    <property type="match status" value="1"/>
</dbReference>
<dbReference type="Proteomes" id="UP000028760">
    <property type="component" value="Unassembled WGS sequence"/>
</dbReference>
<feature type="compositionally biased region" description="Low complexity" evidence="24">
    <location>
        <begin position="6107"/>
        <end position="6116"/>
    </location>
</feature>
<evidence type="ECO:0000256" key="24">
    <source>
        <dbReference type="SAM" id="MobiDB-lite"/>
    </source>
</evidence>
<feature type="domain" description="Ig-like" evidence="28">
    <location>
        <begin position="1792"/>
        <end position="1891"/>
    </location>
</feature>
<reference evidence="30" key="3">
    <citation type="submission" date="2025-09" db="UniProtKB">
        <authorList>
            <consortium name="Ensembl"/>
        </authorList>
    </citation>
    <scope>IDENTIFICATION</scope>
</reference>
<reference evidence="30" key="2">
    <citation type="submission" date="2025-08" db="UniProtKB">
        <authorList>
            <consortium name="Ensembl"/>
        </authorList>
    </citation>
    <scope>IDENTIFICATION</scope>
</reference>
<keyword evidence="13" id="KW-0547">Nucleotide-binding</keyword>
<keyword evidence="18" id="KW-1015">Disulfide bond</keyword>
<evidence type="ECO:0000256" key="5">
    <source>
        <dbReference type="ARBA" id="ARBA00012513"/>
    </source>
</evidence>
<keyword evidence="15" id="KW-0067">ATP-binding</keyword>
<comment type="catalytic activity">
    <reaction evidence="22">
        <text>L-seryl-[protein] + ATP = O-phospho-L-seryl-[protein] + ADP + H(+)</text>
        <dbReference type="Rhea" id="RHEA:17989"/>
        <dbReference type="Rhea" id="RHEA-COMP:9863"/>
        <dbReference type="Rhea" id="RHEA-COMP:11604"/>
        <dbReference type="ChEBI" id="CHEBI:15378"/>
        <dbReference type="ChEBI" id="CHEBI:29999"/>
        <dbReference type="ChEBI" id="CHEBI:30616"/>
        <dbReference type="ChEBI" id="CHEBI:83421"/>
        <dbReference type="ChEBI" id="CHEBI:456216"/>
        <dbReference type="EC" id="2.7.11.1"/>
    </reaction>
</comment>
<dbReference type="InterPro" id="IPR035526">
    <property type="entry name" value="Obscurin_SH3"/>
</dbReference>
<dbReference type="InterPro" id="IPR001452">
    <property type="entry name" value="SH3_domain"/>
</dbReference>
<dbReference type="SMART" id="SM00406">
    <property type="entry name" value="IGv"/>
    <property type="match status" value="13"/>
</dbReference>
<dbReference type="SMART" id="SM00409">
    <property type="entry name" value="IG"/>
    <property type="match status" value="47"/>
</dbReference>
<evidence type="ECO:0000256" key="10">
    <source>
        <dbReference type="ARBA" id="ARBA00022679"/>
    </source>
</evidence>
<feature type="domain" description="Ig-like" evidence="28">
    <location>
        <begin position="2087"/>
        <end position="2173"/>
    </location>
</feature>
<evidence type="ECO:0000256" key="2">
    <source>
        <dbReference type="ARBA" id="ARBA00004123"/>
    </source>
</evidence>
<evidence type="ECO:0000259" key="26">
    <source>
        <dbReference type="PROSITE" id="PS50003"/>
    </source>
</evidence>
<dbReference type="Gene3D" id="2.30.30.40">
    <property type="entry name" value="SH3 Domains"/>
    <property type="match status" value="1"/>
</dbReference>
<dbReference type="InterPro" id="IPR003598">
    <property type="entry name" value="Ig_sub2"/>
</dbReference>
<dbReference type="SUPFAM" id="SSF49265">
    <property type="entry name" value="Fibronectin type III"/>
    <property type="match status" value="2"/>
</dbReference>
<organism evidence="30 31">
    <name type="scientific">Poecilia formosa</name>
    <name type="common">Amazon molly</name>
    <name type="synonym">Limia formosa</name>
    <dbReference type="NCBI Taxonomy" id="48698"/>
    <lineage>
        <taxon>Eukaryota</taxon>
        <taxon>Metazoa</taxon>
        <taxon>Chordata</taxon>
        <taxon>Craniata</taxon>
        <taxon>Vertebrata</taxon>
        <taxon>Euteleostomi</taxon>
        <taxon>Actinopterygii</taxon>
        <taxon>Neopterygii</taxon>
        <taxon>Teleostei</taxon>
        <taxon>Neoteleostei</taxon>
        <taxon>Acanthomorphata</taxon>
        <taxon>Ovalentaria</taxon>
        <taxon>Atherinomorphae</taxon>
        <taxon>Cyprinodontiformes</taxon>
        <taxon>Poeciliidae</taxon>
        <taxon>Poeciliinae</taxon>
        <taxon>Poecilia</taxon>
    </lineage>
</organism>
<dbReference type="InterPro" id="IPR052385">
    <property type="entry name" value="Obscurin/Obscurin-like_Reg"/>
</dbReference>
<dbReference type="GO" id="GO:0005524">
    <property type="term" value="F:ATP binding"/>
    <property type="evidence" value="ECO:0007669"/>
    <property type="project" value="UniProtKB-KW"/>
</dbReference>
<feature type="domain" description="Ig-like" evidence="28">
    <location>
        <begin position="5656"/>
        <end position="5745"/>
    </location>
</feature>
<dbReference type="SUPFAM" id="SSF50729">
    <property type="entry name" value="PH domain-like"/>
    <property type="match status" value="1"/>
</dbReference>
<dbReference type="OMA" id="CYEVEKM"/>
<feature type="domain" description="Ig-like" evidence="28">
    <location>
        <begin position="4347"/>
        <end position="4432"/>
    </location>
</feature>
<feature type="domain" description="Ig-like" evidence="28">
    <location>
        <begin position="6542"/>
        <end position="6631"/>
    </location>
</feature>
<keyword evidence="20" id="KW-0393">Immunoglobulin domain</keyword>
<sequence length="7147" mass="796235">MDQNLFGGAPRFLTRPKAFTVGVGKDATLSCTVVGNPTPVITWEKDKLKLSSGGRFKTVEDGDIYRLTIYDLTLEDSGQYMCRAKNNIGEAYAAVTLKVALQTEMSQRAPVFMVKPTSTRVALGGEVVFHCRVVAHPEATFEWEKDGRYLGETNRIKIMSDSESSTLKIQGVRNLDSGTFICRAQNSVGRSQAAAALVVDTQDARHMSADKSTSLLSHMQKRKEELRASALASLPKGVFTRTCTVTEGKHAKLSCFVTGHPKPHIIWRKDGTNISEGRRHVIYEDHAENFILKILYCKQSDNGLYTCNATNMAGQTYSAVLVTVKEPKVPFKKKLQDVEVQEKTSATLLCEVPLIATQTDWFMEETRLEQNTKYRMDEDGTLRRLTIHNVTTNDDGVYICEMKEGSRTVAELTVLGNITKKLPRRTIVPVSDTVIFCVELEHPCPDAYWTRNGEKLKEDSRTSIACVLRQYTLTIKDCQANDSGEVAFVAGDCKTSTRFSVAATVAPRKHPPDPPVDAVVQNKTDSSITIHWSPPDSDRPVPIKGYIVERRKVGASTWQRCNAGEILTTTEITISSFAEEASYQFRISATNDFGQSPFLEVPGSFYLEPTAEIRKGLMDSSAVSGEEFSISVELSAVCSGFWSLNGRLLRSGSEYLITKSKNIHTLLIRVVTMEMNGTEIKFVGGGSQSTCILSVKGMSFSALSFYQSNLFSQALCFTQSCILSTKICYSTPYQVHQQVRPSRGRNLQRPRDGSSLCAKHLIFTTLTIFIFKKEPCISSSDLFRFSHVASRSHSMTVILITNNSLYTQLYEDQGTHQAGSLNQDWCTSSLLFGNRKAQLQTYCQHTISQHTEHYMRCVTSAVGKLDCLVLQVAWLKNGREVKMGKKYESIIRDRKRILMVHNVTEEDVGLYECVLSEDRMSIQLTLKDEPAKFLNKARGPMGMSSSLKGDLELTCEVSSASAVVVWKKDKVEISEDQRTTIISKGTQRKLIIKSAKKNDEGYYSCETAADKVTFHVKIKGKTDISACNMMCFKFEIILFLFSETQAVAAFSNKESVQRDVKAVLSQKSTLSCDVSDTKTEVKWYKDGKLLESSKRILLEAKGSTRQLVIENIEKTDAGEYTCEAGGDKLVFKITVSGRKAEPGCFDMQDQLFAGPKSHSYQYCIFLLALLSEALSAFCNKELVQREVKATLSQKTTLSCEVADVKTEVKWYKDGKLLTSSKTVQTESKGKSRQLVIDSVEKKDAGEYTCEAGSEKMSFKINVAEAQSAFFNKESVQKDIKATVSQKATLSCEVSDTKTEVKWYKDGKLLTSSTTVHTESKGRSRQVVIESLEKKDAGEYICEAGAEKLSFKLQVEDVQVQSAFYKKDSVQKEVKATLSQKATLSCEVSDSKTEVKWHKDGRLLTSTKTIHTESKGKIRQLVIESVERKDAGEYICEAGSEKLPFKLHVEETQLKSVFFNKESVQKEVKATLSQKASLSCEVADAKTEVKWYKDGKLLKSSKTIHTESKGKSRQLMIDSVEKKDAGEYICEAGTEKLAFKIHVAGRRKENNTSFCCRHIPLHWIYFTGNILLLGPFVSTFFEGFKIKDREEHKVSNFLNGPSQHEQEQRPQHKSCVFNHSHSETVLYCFKDKENDIKNTLASQNGCLLVYFQQNVHPYVLKRLPTFPNTDRQTELDSSDGLNSVMTVSHSAFLLHAENFTLSDFYKKHELQTCHRTYSFLSYSLLHLCTSSDTLILKCLTLNRLCAVTEIRCVTLTDSEKITFLTFQLSTSQGQVVQYRSPVGSFVYFQLKNPTYVNQMNRSVYDTYFICSLETTTGFSTKESVQREVEAALTQKATLSCEVLDSKMEVKWFKDGKVLTLSKGIHMESKGKTRELVIDRMEKKDAGEYTCEAGSDKLVFKLQLTGPVDMAVKFKKPTKDTFIVEASERVVLTAEVTTEVGNVKWFRDGVEIKESSKCEIRKDGLSRTLTLKSAETKDSGTYSCQTPDDKVEFKVQVKDSALKFVVPLKTATVELGGTLNLICELNQASGDVLWQHQGREIKPGNRHCVRTDGAKRILTVTAVTKEDEGEYSCVCKNDKTSAKVTSKAPRLVRLTAKLNNVAAMEGKDAIFKCAVTPADVNVRWFHNNIPVTAGPKYKPEHGGGSFALTITSVTQKDAGEVSVDAEGKSCKATLQVQRKFYFCSFAISKKYNICVNHHVCFSKKKLENMTVEEENEVKLEVVLSKPSDEVKWMKNSVVVQPAGNIEIRVEGAKQALIFKRVTYSDRGIYSCETLDDKTQAKLTVEMKKIQVIKALTETKAHETETVTLEVELSQADVEGSWTRDGAKLRSGANCRITTVGKKHTLTLSNLKREDAGTISFQAEGVHTSSKLIVTEPLAMISKPIMDINVPEKEKATFECEVSRNNAEVKWFKDDVELKPTKNVAIHSLGRKRTLVINKCTPEDGGTYICRTTDDNTSAKLTVQARDIRIVKKLQDVEAVEKESASFTCEISHDDVEYQWFRGNAKIKASENVKMRQEGRTYVLLFKSVTPEDMGEIRFTAEKASSAAKLKVKELPVKFVKKLRDKIAMYKHRAHLECQVSRATAKVKWFKNKMEIKASKKYEIKGEDVYRKLTINDVDSGDEDMYTCDATDDKTSCKVLVEEQSISIVRELSSVEVTEPFAAVFEVEVSMELVKPPIWTLSAVPVQEGVDVEMEKEGTMHRLTFKKTKASMTGPVQFTAGKSKSLAQLTVKGLERPLEITEHIKDVKANEKSFAALACKFSATPPEVKWFKGQVLLAASDKYNIRQDAARAQLTVQKLTEEDSGEYRCQSGPAETKGTLTVEVREIKITKHLADTEVDEDSDAMFTCEINYPDEDAQWHLNEKVLFTNEVNTITHEGKVHKLTLKNLAPQDGGTITFQVRKVKESVTLKVKEKRAVFLKSLDDVTGEEKGMITLTCEANKPRVSPIWRKEDKVLKAGPKYELLHTGKSLGLIVKDVTKEDAGEYSCDLGTEVTKAKVTVREIGIGITKKLKSVVVNEGDTCSFDCILSRESIDDCLWSVNGKAVKNRGRYKISSQGRKYTLTLKDVTPADAGEVVFSIKDLSSKATLKVEGKASSLSTGLQNVSVVWGEDAVFACEVTQASFTVKWAKDGKAIRTSKKYEISQQEKLMKLTIRNVSAEDSGEYSCEVVGGATTRAKLEIKEPIHKFTKALEDIQADERTSVTLRCETAQTPSTVTWLKGHTELRAGGQYEMSQKEKVLTLIIKHLEEKDTDIYTCDVGTAKSMAKVTVKGEKLGICKELKTSLSIPPQSDLTQKLNKLSSGGNDQNILYQEKNMTQVYPLYTDEERGDYPCFCGDQTTSANLKVVKRFIKFNQKTRNLCICVKCCCFIKPTCAALPTTFVKKLESQEAEEGASVTLHCELSKPGVPVEWKKGTQVLKSGEKYQMKQKASVNELIISKVVPEDSGDYSCVCGDQKTTANLKIKGRTQPAIFKQKLEKQEAEEGASVTLQCELSKPGVSVQWKKGTQVLKSGEKYQMKQKASVNELIISKVVPEDSGDYSCVCGDQKTTANLKIKAQPVTFKQKLESQEAEEGASVTLRCELSKPGVPVEWKKGAQVLKPGEKYQMMQKAYVNELVISKLLEDSGDYSCLCGDQKTSANLKIKGRKRIYLKPNKANLSCSCVWLCCLILSACLMFLFKLTIVTFVYDLFSTKTLCNTCGITILELIPQINKFSILCNQAGTTGAVKLSPPPSAAEPEAKTQETKEKTEDLHFCCLEKCSTSIWGCLVCRDGRDILSHCFTVLCFVTIRAACQLASVYVCTCLYLKTVVFLRCDLLQVVCIKDLESCVSEEGASITLHCELSKTGVPVQWKKGPEVLSRGEKYQLKQTGLLYKLQIFDLTPQDTGTYSCCSEDILSSASLVVNASPVFFTRELESQTVEEGQSATLRCELSKLGVSLEWRKGELGLCPCGKYEIRQTENLALLIIHDVEPEDSGSYTCDTDEHQSTAKLSVKAKPVLFKTKLQNLERQEGESVSFCCEITKVGASVVWRCGDKVLTASSKYHLKQEGTVVQLVIYKLQLSDAGEYSCDTGFQKTSATLNVNAAEVLILKFLESCVVHEGEDVHFECQLSHEEAPQIQWKLQDVPLQNNEMNLIRSEGRVHSLTLRGVTASDSGTVTFTVGNHTSTASLTVRVPPVSFKKELESQEAREGGETTLSCETSSPDCKVTWWKGSTVLSQGEKYTIQQRATTHSLVIHKLVKEDSGEYTCDTGDKKSTARLTIKEHVRIVRELHDVTVTTGQDAVFEVELSHVGVTHGEWWLGDNLLQNNDLNQMSVHGRVHRLALKMVTTDESGDVAFVVGEEKSVACLLVEEKPKVVILEKPHNAAAVEGETVTFSCSISDSNASLTWMRNNVPIQAGIKYDLKKNGALHQLRIHNLVPEDSGIYICDTGDAQCEVTLTVQGAPVFFKKELKSQNAIEGDDITLQCEVSKPGVRVEWRKGGIVLQPGKKYEMKQEGRIQELCIHSLEPEDSGYYTCDAGEQLTTASLAVQGCPFYITSVLIVYCLSAELFCFVSQTDAMLDNNLVYACVCIFHSTVKEVFIVTGLKTTDVFVGEWATFSCQLSGRASGKVQWWLDGNLLENSPCIDIGVEQGFIHTLTFKNLATDDSGTVTFKTGNLTSSAKLLVKDLHYWAGLKLLDVGVYVISNDNSLNQWSLIGGPRTDTIPNFCIAALLGLHILTWCQVLEKTIGNIYFRVSCCMFELQLRTEQKKCCSTHPDWLDALIHIPCPFTAPNTKTSNSPATPCISGTKAKPKNLGKYNNGDYKALTSFGMPQSYHLWLSPDNITSLQLPTKPLTLTTDPSVEVVNDMEDLWVVENQPAEFICQFSRPVKAQWRKDGQLLQPDGRRVVVEQDWTVARLYINRVSGADTGTYSCEAEGTSVVASLHVEGKPINIVQGLENVETFDGGEALFECALSRPESKDCHWLLDGKPVKESPKAEIVSFESGRRHLLLLKDLHDKDSCTVTFKAGTASTSAQLTVKGWKLEIVQGLEDKVAAVGEKVEFCVKLTEPVPAADVTWYANGVELKPSDLWAMRFDGSSYRLVLRQAPLMPQQEITFAARDALSLAKLTIITVPDPPEDPEVLRKTTESVALSWFTPLHDGGSPIIGYRVEMRLVDSALWLPCHSEPVCNTEFVVEKLVPGSGYRFRVAAINKAGPGEPVELPLTVQLGEWTNTFGKIYAVISKIHRDVVIITTIKSNVGVNFNHIGVISSDVQQTKVMEQPSLPPESAEEGELHDLWDASAKKRRMSREPTLDSISEQPEDSSKGGQKQQKESVSSEKVEVTTAEKEQVVVSKKQTESVQSISSEDETVTGGSSLVSYLKKSSKTEATATKQKTVQQTESKTTIIQKTDEKHLSTQETSIMEITKEEEPELTDAAIKIQAAFKGYKARKDMRPVFKEVFKDQTKEPNDTIHLECVSEGKPEKVRWLKDGEPLVDGKHHHIDIYNDGTCALVITAITTKDTGVYTCEVTNKFGVTSHSAKVTVGYSADSEPESSSGSEMDESLRQASRRLRRLLRTRLPPDVEEEPFISADEGDLRPPDPHSYREDDNYIYIRFDSQSEAEIASKRFQEMFTVHGVPVETAIIAAGTHKVELRIRKMGYIQDGTQTPTQDRQPPALLTGAPAAPVFLTELQSQDVPDGYPVSFDCVVIGKPPPTVRWYKDGKLLEENDHYMINEDQEGCHQLIITSVLPTDMGVYRCTAENSSGIAATKAELRVDMSCSSDYDTAADATETSSYVSAKGYVSSRETETFESVSEDDQLPQVVHELHDVHVSPGSPIAKLQLKVKGFPKPRVYWFKDSQPLRPSERIQLLAERDLHAVEILEVKREDMGEYSAYISNAAGSAYSSARLIVLSPGEIMPQDKKDKDSKEPLVPPRFIERFSNRKVKQGASITLSVKVEGSPTPMVSWLKEKSSEDVLWIKPDTKGYKIASSGRQHSLILMDVDKEYTGVYTCIATNRAGQSLCNAQLEVDDSKKKFVFCILSENKMICEYAVSPQHKRNKQTWLKSGSSGLQLVLHKKRLAEEVGEVGTEEFLMKLTSQITEMVSAKITQASLRVPGVDSDDETKTPSPSPHHGRSRPPSLVADSSSESDEGDARGEMFDIYVASADYNPTFASKDSISLKEGQYVEVLDSAHPLKWLVRTKPTKTTPSRQGWVSPAYLDKKLKLSADAGDLPETSVEEVSEGEYKRKLFQLMQDLINGESEFVKEVEFFTSHHMKHADSPDAPPDVCSQKETIFRNVDDIKSFHSKTFLPKLHDCDTDDDVAMCFLKNKEGFEHYLQYLVGQSQAESAVSDKTVHRFFKEYSEKEQATASPGDPPVRSINAYLHQPLERIQKYKAFLKDLIRNKARNGQNCCLLEEAYAMVSALPQRSENTHHVSLIENYPATLEVLGEPIRQGPFQVWEGAPGIRTSSRGHHRHVFLFRNYCIICKPKRDSNTETQAYVFKNMMKVIQLNNIDVNETVEGDDRAFEIWHEREDSVRKYTLQARTVIIKNSWLRDLRELQQRYSMPAWSSPDFVEILANCTAELGQTIKLACKVTGVPKPVVTWYKDGRTVEADPHHIIIEDPDGSCTLILDNMTADDSGQYMCFATSPAGNASTLGKITVQVPPRFVNKMRNAVFVAGEDAQFTCVIQSAPSPKIRWFKDGRLLTDQEKYQTYSEVRSGVLVLVIKNLTERDLGHYECEKVIFRILKICSCCCQLSNRLGSSKCAADLVVPSAVARSGERAMTIEDMVLHNVTEQETKLPKKTIIIEETITTVVKNPRMRRHRSPGLTVLGAHRSETSTPEPPATRPRRMPTPRKTTIPTLYVTEPEGAGARAAESRPRWVEVEEVIEYKVNKSPRLPRRRGISPAGSDRAATPSRPKRSPLDNLNANNSNNKLVEQAQEHLKGDISSQSISWEEDEPQIASGSASREPRELSSVLTLAEDVDDQDDQQTVIFEPEDEDTEEPEAVVLKQGDRILNLEDLEDYIPGEGETYGSSGSCRVSDEKPCEISVLQREIGGSQVGQPVLLNVGRPDIVPRQRSSFFGRFREHLSNNLFPSASPQGSGARPRTERQVPIQVSHANLEVKPSYCSEVQRVEGGQQSFKTKVSTQTYGYTSVGKPVTLQIKEDVLQLPANSEG</sequence>
<feature type="region of interest" description="Disordered" evidence="24">
    <location>
        <begin position="5555"/>
        <end position="5574"/>
    </location>
</feature>
<dbReference type="FunFam" id="2.60.40.10:FF:000214">
    <property type="entry name" value="titin isoform X1"/>
    <property type="match status" value="3"/>
</dbReference>
<keyword evidence="19" id="KW-0539">Nucleus</keyword>
<dbReference type="PROSITE" id="PS50002">
    <property type="entry name" value="SH3"/>
    <property type="match status" value="1"/>
</dbReference>
<feature type="domain" description="Fibronectin type-III" evidence="29">
    <location>
        <begin position="511"/>
        <end position="610"/>
    </location>
</feature>
<feature type="domain" description="Ig-like" evidence="28">
    <location>
        <begin position="1065"/>
        <end position="1136"/>
    </location>
</feature>
<feature type="domain" description="Ig-like" evidence="28">
    <location>
        <begin position="4833"/>
        <end position="4918"/>
    </location>
</feature>
<dbReference type="InterPro" id="IPR013783">
    <property type="entry name" value="Ig-like_fold"/>
</dbReference>
<feature type="domain" description="Ig-like" evidence="28">
    <location>
        <begin position="3901"/>
        <end position="3985"/>
    </location>
</feature>
<dbReference type="CDD" id="cd23767">
    <property type="entry name" value="IQCD"/>
    <property type="match status" value="1"/>
</dbReference>
<feature type="region of interest" description="Disordered" evidence="24">
    <location>
        <begin position="6084"/>
        <end position="6123"/>
    </location>
</feature>
<feature type="domain" description="Ig-like" evidence="28">
    <location>
        <begin position="1155"/>
        <end position="1261"/>
    </location>
</feature>
<evidence type="ECO:0000256" key="7">
    <source>
        <dbReference type="ARBA" id="ARBA00022490"/>
    </source>
</evidence>
<keyword evidence="14" id="KW-0418">Kinase</keyword>
<dbReference type="PROSITE" id="PS50010">
    <property type="entry name" value="DH_2"/>
    <property type="match status" value="1"/>
</dbReference>
<dbReference type="SMART" id="SM00325">
    <property type="entry name" value="RhoGEF"/>
    <property type="match status" value="1"/>
</dbReference>
<feature type="domain" description="Ig-like" evidence="28">
    <location>
        <begin position="4437"/>
        <end position="4521"/>
    </location>
</feature>
<feature type="domain" description="Ig-like" evidence="28">
    <location>
        <begin position="3374"/>
        <end position="3458"/>
    </location>
</feature>
<feature type="region of interest" description="Disordered" evidence="24">
    <location>
        <begin position="6868"/>
        <end position="6944"/>
    </location>
</feature>
<dbReference type="InterPro" id="IPR036028">
    <property type="entry name" value="SH3-like_dom_sf"/>
</dbReference>
<dbReference type="FunFam" id="2.60.40.10:FF:000148">
    <property type="entry name" value="titin isoform X1"/>
    <property type="match status" value="1"/>
</dbReference>
<evidence type="ECO:0000313" key="31">
    <source>
        <dbReference type="Proteomes" id="UP000028760"/>
    </source>
</evidence>
<dbReference type="CDD" id="cd00063">
    <property type="entry name" value="FN3"/>
    <property type="match status" value="2"/>
</dbReference>
<evidence type="ECO:0000259" key="29">
    <source>
        <dbReference type="PROSITE" id="PS50853"/>
    </source>
</evidence>
<evidence type="ECO:0000256" key="15">
    <source>
        <dbReference type="ARBA" id="ARBA00022840"/>
    </source>
</evidence>
<dbReference type="PROSITE" id="PS50096">
    <property type="entry name" value="IQ"/>
    <property type="match status" value="1"/>
</dbReference>
<dbReference type="FunFam" id="2.60.40.10:FF:000107">
    <property type="entry name" value="Myosin, light chain kinase a"/>
    <property type="match status" value="2"/>
</dbReference>
<feature type="compositionally biased region" description="Basic and acidic residues" evidence="24">
    <location>
        <begin position="5565"/>
        <end position="5574"/>
    </location>
</feature>
<dbReference type="SMART" id="SM00060">
    <property type="entry name" value="FN3"/>
    <property type="match status" value="2"/>
</dbReference>
<dbReference type="PROSITE" id="PS50853">
    <property type="entry name" value="FN3"/>
    <property type="match status" value="2"/>
</dbReference>
<dbReference type="InterPro" id="IPR036179">
    <property type="entry name" value="Ig-like_dom_sf"/>
</dbReference>
<keyword evidence="7" id="KW-0963">Cytoplasm</keyword>
<dbReference type="EC" id="2.7.11.1" evidence="5"/>
<evidence type="ECO:0000256" key="13">
    <source>
        <dbReference type="ARBA" id="ARBA00022741"/>
    </source>
</evidence>
<feature type="domain" description="Ig-like" evidence="28">
    <location>
        <begin position="3106"/>
        <end position="3176"/>
    </location>
</feature>
<feature type="domain" description="DH" evidence="27">
    <location>
        <begin position="6218"/>
        <end position="6402"/>
    </location>
</feature>
<evidence type="ECO:0000256" key="9">
    <source>
        <dbReference type="ARBA" id="ARBA00022553"/>
    </source>
</evidence>
<evidence type="ECO:0000256" key="4">
    <source>
        <dbReference type="ARBA" id="ARBA00006692"/>
    </source>
</evidence>
<dbReference type="Pfam" id="PF07679">
    <property type="entry name" value="I-set"/>
    <property type="match status" value="44"/>
</dbReference>
<evidence type="ECO:0000256" key="1">
    <source>
        <dbReference type="ARBA" id="ARBA00001946"/>
    </source>
</evidence>
<dbReference type="CDD" id="cd20971">
    <property type="entry name" value="IgI_1_Titin-A168_like"/>
    <property type="match status" value="1"/>
</dbReference>
<feature type="compositionally biased region" description="Low complexity" evidence="24">
    <location>
        <begin position="5518"/>
        <end position="5529"/>
    </location>
</feature>
<feature type="domain" description="Ig-like" evidence="28">
    <location>
        <begin position="2734"/>
        <end position="2818"/>
    </location>
</feature>
<feature type="domain" description="Ig-like" evidence="28">
    <location>
        <begin position="3990"/>
        <end position="4074"/>
    </location>
</feature>
<dbReference type="FunFam" id="2.60.40.10:FF:000050">
    <property type="entry name" value="Titin isoform B"/>
    <property type="match status" value="1"/>
</dbReference>
<evidence type="ECO:0000256" key="21">
    <source>
        <dbReference type="ARBA" id="ARBA00047899"/>
    </source>
</evidence>
<keyword evidence="12" id="KW-0677">Repeat</keyword>
<keyword evidence="17" id="KW-0112">Calmodulin-binding</keyword>
<feature type="domain" description="Ig-like" evidence="28">
    <location>
        <begin position="930"/>
        <end position="1015"/>
    </location>
</feature>
<dbReference type="FunFam" id="2.60.40.10:FF:000380">
    <property type="entry name" value="obscurin isoform X3"/>
    <property type="match status" value="1"/>
</dbReference>
<feature type="domain" description="SH3" evidence="25">
    <location>
        <begin position="6127"/>
        <end position="6194"/>
    </location>
</feature>
<dbReference type="FunFam" id="2.60.40.10:FF:000707">
    <property type="entry name" value="Obscurin, cytoskeletal calmodulin and titin-interacting RhoGEF"/>
    <property type="match status" value="1"/>
</dbReference>
<evidence type="ECO:0000256" key="11">
    <source>
        <dbReference type="ARBA" id="ARBA00022723"/>
    </source>
</evidence>
<dbReference type="Pfam" id="PF00612">
    <property type="entry name" value="IQ"/>
    <property type="match status" value="1"/>
</dbReference>
<feature type="domain" description="Ig-like" evidence="28">
    <location>
        <begin position="2824"/>
        <end position="2905"/>
    </location>
</feature>
<feature type="domain" description="Ig-like" evidence="28">
    <location>
        <begin position="5791"/>
        <end position="5880"/>
    </location>
</feature>
<protein>
    <recommendedName>
        <fullName evidence="5">non-specific serine/threonine protein kinase</fullName>
        <ecNumber evidence="5">2.7.11.1</ecNumber>
    </recommendedName>
</protein>
<comment type="subcellular location">
    <subcellularLocation>
        <location evidence="3">Cytoplasm</location>
    </subcellularLocation>
    <subcellularLocation>
        <location evidence="2">Nucleus</location>
    </subcellularLocation>
</comment>
<evidence type="ECO:0000256" key="17">
    <source>
        <dbReference type="ARBA" id="ARBA00022860"/>
    </source>
</evidence>
<dbReference type="CDD" id="cd00096">
    <property type="entry name" value="Ig"/>
    <property type="match status" value="7"/>
</dbReference>
<feature type="domain" description="Ig-like" evidence="28">
    <location>
        <begin position="4078"/>
        <end position="4164"/>
    </location>
</feature>
<dbReference type="InterPro" id="IPR011993">
    <property type="entry name" value="PH-like_dom_sf"/>
</dbReference>
<feature type="domain" description="Ig-like" evidence="28">
    <location>
        <begin position="2553"/>
        <end position="2644"/>
    </location>
</feature>
<dbReference type="GO" id="GO:0005737">
    <property type="term" value="C:cytoplasm"/>
    <property type="evidence" value="ECO:0007669"/>
    <property type="project" value="UniProtKB-SubCell"/>
</dbReference>
<evidence type="ECO:0000256" key="12">
    <source>
        <dbReference type="ARBA" id="ARBA00022737"/>
    </source>
</evidence>
<evidence type="ECO:0000256" key="23">
    <source>
        <dbReference type="PROSITE-ProRule" id="PRU00192"/>
    </source>
</evidence>
<feature type="domain" description="Ig-like" evidence="28">
    <location>
        <begin position="3826"/>
        <end position="3896"/>
    </location>
</feature>
<keyword evidence="10" id="KW-0808">Transferase</keyword>
<comment type="catalytic activity">
    <reaction evidence="21">
        <text>L-threonyl-[protein] + ATP = O-phospho-L-threonyl-[protein] + ADP + H(+)</text>
        <dbReference type="Rhea" id="RHEA:46608"/>
        <dbReference type="Rhea" id="RHEA-COMP:11060"/>
        <dbReference type="Rhea" id="RHEA-COMP:11605"/>
        <dbReference type="ChEBI" id="CHEBI:15378"/>
        <dbReference type="ChEBI" id="CHEBI:30013"/>
        <dbReference type="ChEBI" id="CHEBI:30616"/>
        <dbReference type="ChEBI" id="CHEBI:61977"/>
        <dbReference type="ChEBI" id="CHEBI:456216"/>
        <dbReference type="EC" id="2.7.11.1"/>
    </reaction>
</comment>
<feature type="domain" description="Ig-like" evidence="28">
    <location>
        <begin position="4923"/>
        <end position="5010"/>
    </location>
</feature>
<feature type="domain" description="PH" evidence="26">
    <location>
        <begin position="6420"/>
        <end position="6532"/>
    </location>
</feature>
<evidence type="ECO:0000256" key="16">
    <source>
        <dbReference type="ARBA" id="ARBA00022842"/>
    </source>
</evidence>
<feature type="region of interest" description="Disordered" evidence="24">
    <location>
        <begin position="5517"/>
        <end position="5536"/>
    </location>
</feature>
<dbReference type="FunFam" id="2.60.40.10:FF:000866">
    <property type="entry name" value="Obscurin, cytoskeletal calmodulin and titin-interacting RhoGEF"/>
    <property type="match status" value="1"/>
</dbReference>
<evidence type="ECO:0000259" key="28">
    <source>
        <dbReference type="PROSITE" id="PS50835"/>
    </source>
</evidence>
<dbReference type="Pfam" id="PF00041">
    <property type="entry name" value="fn3"/>
    <property type="match status" value="2"/>
</dbReference>
<feature type="domain" description="Ig-like" evidence="28">
    <location>
        <begin position="6636"/>
        <end position="6710"/>
    </location>
</feature>
<evidence type="ECO:0000256" key="20">
    <source>
        <dbReference type="ARBA" id="ARBA00023319"/>
    </source>
</evidence>
<feature type="domain" description="Ig-like" evidence="28">
    <location>
        <begin position="5426"/>
        <end position="5514"/>
    </location>
</feature>
<feature type="region of interest" description="Disordered" evidence="24">
    <location>
        <begin position="5246"/>
        <end position="5320"/>
    </location>
</feature>
<dbReference type="Pfam" id="PF00621">
    <property type="entry name" value="RhoGEF"/>
    <property type="match status" value="1"/>
</dbReference>
<dbReference type="GeneTree" id="ENSGT00940000154756"/>
<dbReference type="FunFam" id="2.60.40.10:FF:000747">
    <property type="entry name" value="obscurin isoform X6"/>
    <property type="match status" value="1"/>
</dbReference>
<keyword evidence="9" id="KW-0597">Phosphoprotein</keyword>
<feature type="region of interest" description="Disordered" evidence="24">
    <location>
        <begin position="6797"/>
        <end position="6831"/>
    </location>
</feature>
<feature type="domain" description="Fibronectin type-III" evidence="29">
    <location>
        <begin position="5108"/>
        <end position="5203"/>
    </location>
</feature>
<evidence type="ECO:0000256" key="14">
    <source>
        <dbReference type="ARBA" id="ARBA00022777"/>
    </source>
</evidence>
<evidence type="ECO:0000259" key="25">
    <source>
        <dbReference type="PROSITE" id="PS50002"/>
    </source>
</evidence>
<dbReference type="Ensembl" id="ENSPFOT00000024556.1">
    <property type="protein sequence ID" value="ENSPFOP00000023695.1"/>
    <property type="gene ID" value="ENSPFOG00000012723.2"/>
</dbReference>
<feature type="domain" description="Ig-like" evidence="28">
    <location>
        <begin position="1985"/>
        <end position="2083"/>
    </location>
</feature>
<dbReference type="EMBL" id="AYCK01003129">
    <property type="status" value="NOT_ANNOTATED_CDS"/>
    <property type="molecule type" value="Genomic_DNA"/>
</dbReference>
<dbReference type="FunFam" id="2.60.40.10:FF:000421">
    <property type="entry name" value="LOW QUALITY PROTEIN: obscurin"/>
    <property type="match status" value="1"/>
</dbReference>
<dbReference type="InterPro" id="IPR003599">
    <property type="entry name" value="Ig_sub"/>
</dbReference>
<keyword evidence="16" id="KW-0460">Magnesium</keyword>
<dbReference type="PANTHER" id="PTHR35971">
    <property type="entry name" value="SI:DKEY-31G6.6"/>
    <property type="match status" value="1"/>
</dbReference>
<evidence type="ECO:0000313" key="30">
    <source>
        <dbReference type="Ensembl" id="ENSPFOP00000023695.1"/>
    </source>
</evidence>
<evidence type="ECO:0000256" key="6">
    <source>
        <dbReference type="ARBA" id="ARBA00022443"/>
    </source>
</evidence>
<dbReference type="GO" id="GO:0005085">
    <property type="term" value="F:guanyl-nucleotide exchange factor activity"/>
    <property type="evidence" value="ECO:0007669"/>
    <property type="project" value="InterPro"/>
</dbReference>
<dbReference type="FunFam" id="1.20.900.10:FF:000027">
    <property type="entry name" value="Obscurin, cytoskeletal calmodulin and titin-interacting RhoGEF"/>
    <property type="match status" value="1"/>
</dbReference>
<keyword evidence="11" id="KW-0479">Metal-binding</keyword>
<feature type="compositionally biased region" description="Basic and acidic residues" evidence="24">
    <location>
        <begin position="5264"/>
        <end position="5284"/>
    </location>
</feature>
<dbReference type="InterPro" id="IPR055251">
    <property type="entry name" value="SOS1_NGEF_PH"/>
</dbReference>
<feature type="domain" description="Ig-like" evidence="28">
    <location>
        <begin position="2374"/>
        <end position="2459"/>
    </location>
</feature>
<comment type="cofactor">
    <cofactor evidence="1">
        <name>Mg(2+)</name>
        <dbReference type="ChEBI" id="CHEBI:18420"/>
    </cofactor>
</comment>
<dbReference type="InterPro" id="IPR003961">
    <property type="entry name" value="FN3_dom"/>
</dbReference>
<keyword evidence="6 23" id="KW-0728">SH3 domain</keyword>
<feature type="domain" description="Ig-like" evidence="28">
    <location>
        <begin position="2465"/>
        <end position="2548"/>
    </location>
</feature>
<dbReference type="GO" id="GO:0005634">
    <property type="term" value="C:nucleus"/>
    <property type="evidence" value="ECO:0007669"/>
    <property type="project" value="UniProtKB-SubCell"/>
</dbReference>
<feature type="domain" description="Ig-like" evidence="28">
    <location>
        <begin position="3554"/>
        <end position="3637"/>
    </location>
</feature>
<feature type="domain" description="Ig-like" evidence="28">
    <location>
        <begin position="10"/>
        <end position="100"/>
    </location>
</feature>
<proteinExistence type="inferred from homology"/>
<evidence type="ECO:0000256" key="22">
    <source>
        <dbReference type="ARBA" id="ARBA00048679"/>
    </source>
</evidence>
<evidence type="ECO:0000256" key="8">
    <source>
        <dbReference type="ARBA" id="ARBA00022527"/>
    </source>
</evidence>
<dbReference type="GO" id="GO:0046872">
    <property type="term" value="F:metal ion binding"/>
    <property type="evidence" value="ECO:0007669"/>
    <property type="project" value="UniProtKB-KW"/>
</dbReference>
<dbReference type="Gene3D" id="2.30.29.30">
    <property type="entry name" value="Pleckstrin-homology domain (PH domain)/Phosphotyrosine-binding domain (PTB)"/>
    <property type="match status" value="1"/>
</dbReference>
<dbReference type="InterPro" id="IPR036116">
    <property type="entry name" value="FN3_sf"/>
</dbReference>
<dbReference type="InterPro" id="IPR013098">
    <property type="entry name" value="Ig_I-set"/>
</dbReference>
<feature type="domain" description="Ig-like" evidence="28">
    <location>
        <begin position="110"/>
        <end position="198"/>
    </location>
</feature>
<dbReference type="GO" id="GO:0055013">
    <property type="term" value="P:cardiac muscle cell development"/>
    <property type="evidence" value="ECO:0007669"/>
    <property type="project" value="UniProtKB-ARBA"/>
</dbReference>
<dbReference type="PROSITE" id="PS50835">
    <property type="entry name" value="IG_LIKE"/>
    <property type="match status" value="42"/>
</dbReference>
<dbReference type="FunFam" id="2.60.40.10:FF:000211">
    <property type="entry name" value="Obscurin-like protein 1"/>
    <property type="match status" value="6"/>
</dbReference>
<dbReference type="Pfam" id="PF22697">
    <property type="entry name" value="SOS1_NGEF_PH"/>
    <property type="match status" value="1"/>
</dbReference>
<dbReference type="SMART" id="SM00408">
    <property type="entry name" value="IGc2"/>
    <property type="match status" value="40"/>
</dbReference>
<evidence type="ECO:0000259" key="27">
    <source>
        <dbReference type="PROSITE" id="PS50010"/>
    </source>
</evidence>
<keyword evidence="31" id="KW-1185">Reference proteome</keyword>
<dbReference type="PANTHER" id="PTHR35971:SF4">
    <property type="entry name" value="OBSCURIN"/>
    <property type="match status" value="1"/>
</dbReference>
<feature type="domain" description="Ig-like" evidence="28">
    <location>
        <begin position="3465"/>
        <end position="3549"/>
    </location>
</feature>
<dbReference type="FunFam" id="2.30.29.30:FF:000197">
    <property type="entry name" value="obscurin isoform X5"/>
    <property type="match status" value="1"/>
</dbReference>
<evidence type="ECO:0000256" key="19">
    <source>
        <dbReference type="ARBA" id="ARBA00023242"/>
    </source>
</evidence>
<dbReference type="EMBL" id="AYCK01003130">
    <property type="status" value="NOT_ANNOTATED_CDS"/>
    <property type="molecule type" value="Genomic_DNA"/>
</dbReference>
<keyword evidence="8" id="KW-0723">Serine/threonine-protein kinase</keyword>
<dbReference type="GO" id="GO:0004674">
    <property type="term" value="F:protein serine/threonine kinase activity"/>
    <property type="evidence" value="ECO:0007669"/>
    <property type="project" value="UniProtKB-KW"/>
</dbReference>
<feature type="domain" description="Ig-like" evidence="28">
    <location>
        <begin position="2924"/>
        <end position="2996"/>
    </location>
</feature>
<dbReference type="SMART" id="SM00015">
    <property type="entry name" value="IQ"/>
    <property type="match status" value="1"/>
</dbReference>
<dbReference type="FunFam" id="2.60.40.10:FF:001084">
    <property type="entry name" value="obscurin-like isoform X3"/>
    <property type="match status" value="1"/>
</dbReference>
<feature type="domain" description="Ig-like" evidence="28">
    <location>
        <begin position="4168"/>
        <end position="4253"/>
    </location>
</feature>
<reference evidence="31" key="1">
    <citation type="submission" date="2013-10" db="EMBL/GenBank/DDBJ databases">
        <authorList>
            <person name="Schartl M."/>
            <person name="Warren W."/>
        </authorList>
    </citation>
    <scope>NUCLEOTIDE SEQUENCE [LARGE SCALE GENOMIC DNA]</scope>
    <source>
        <strain evidence="31">female</strain>
    </source>
</reference>
<dbReference type="Gene3D" id="1.20.900.10">
    <property type="entry name" value="Dbl homology (DH) domain"/>
    <property type="match status" value="1"/>
</dbReference>
<dbReference type="InterPro" id="IPR000219">
    <property type="entry name" value="DH_dom"/>
</dbReference>